<dbReference type="InterPro" id="IPR000719">
    <property type="entry name" value="Prot_kinase_dom"/>
</dbReference>
<dbReference type="GO" id="GO:0016301">
    <property type="term" value="F:kinase activity"/>
    <property type="evidence" value="ECO:0007669"/>
    <property type="project" value="UniProtKB-KW"/>
</dbReference>
<proteinExistence type="predicted"/>
<dbReference type="SUPFAM" id="SSF56112">
    <property type="entry name" value="Protein kinase-like (PK-like)"/>
    <property type="match status" value="1"/>
</dbReference>
<reference evidence="2 3" key="1">
    <citation type="submission" date="2019-08" db="EMBL/GenBank/DDBJ databases">
        <title>Archangium and Cystobacter genomes.</title>
        <authorList>
            <person name="Chen I.-C.K."/>
            <person name="Wielgoss S."/>
        </authorList>
    </citation>
    <scope>NUCLEOTIDE SEQUENCE [LARGE SCALE GENOMIC DNA]</scope>
    <source>
        <strain evidence="2 3">Cbm 6</strain>
    </source>
</reference>
<name>A0ABY9WZB3_9BACT</name>
<protein>
    <submittedName>
        <fullName evidence="2">Protein kinase family protein</fullName>
    </submittedName>
</protein>
<dbReference type="Gene3D" id="1.10.510.10">
    <property type="entry name" value="Transferase(Phosphotransferase) domain 1"/>
    <property type="match status" value="1"/>
</dbReference>
<evidence type="ECO:0000259" key="1">
    <source>
        <dbReference type="PROSITE" id="PS50011"/>
    </source>
</evidence>
<dbReference type="EMBL" id="CP043494">
    <property type="protein sequence ID" value="WNG48492.1"/>
    <property type="molecule type" value="Genomic_DNA"/>
</dbReference>
<dbReference type="InterPro" id="IPR011009">
    <property type="entry name" value="Kinase-like_dom_sf"/>
</dbReference>
<accession>A0ABY9WZB3</accession>
<organism evidence="2 3">
    <name type="scientific">Archangium minus</name>
    <dbReference type="NCBI Taxonomy" id="83450"/>
    <lineage>
        <taxon>Bacteria</taxon>
        <taxon>Pseudomonadati</taxon>
        <taxon>Myxococcota</taxon>
        <taxon>Myxococcia</taxon>
        <taxon>Myxococcales</taxon>
        <taxon>Cystobacterineae</taxon>
        <taxon>Archangiaceae</taxon>
        <taxon>Archangium</taxon>
    </lineage>
</organism>
<evidence type="ECO:0000313" key="3">
    <source>
        <dbReference type="Proteomes" id="UP001611383"/>
    </source>
</evidence>
<keyword evidence="2" id="KW-0418">Kinase</keyword>
<feature type="domain" description="Protein kinase" evidence="1">
    <location>
        <begin position="20"/>
        <end position="207"/>
    </location>
</feature>
<dbReference type="Gene3D" id="3.30.200.20">
    <property type="entry name" value="Phosphorylase Kinase, domain 1"/>
    <property type="match status" value="1"/>
</dbReference>
<keyword evidence="2" id="KW-0808">Transferase</keyword>
<sequence>MSTPSFDPVSLKPSDEVAGWRVLSRWRQDAFSITWAVERAGVRRLLRIALLPRGSAEAQHLEEYLEREAGALRLVRHPCIIRLHAEGRWPDPVHGFRYLLLDYAENTTLKDAKRRGMNPKQTVAMFSKLAQVIGAMRRVRLNHGSIQTDNILVRPNGQPLLIDFSRSDWPGNPYPPLIQTATGFGRLEDLFQDSTPDPSIPSKRYSS</sequence>
<evidence type="ECO:0000313" key="2">
    <source>
        <dbReference type="EMBL" id="WNG48492.1"/>
    </source>
</evidence>
<keyword evidence="3" id="KW-1185">Reference proteome</keyword>
<gene>
    <name evidence="2" type="ORF">F0U60_33505</name>
</gene>
<dbReference type="Proteomes" id="UP001611383">
    <property type="component" value="Chromosome"/>
</dbReference>
<dbReference type="RefSeq" id="WP_395806081.1">
    <property type="nucleotide sequence ID" value="NZ_CP043494.1"/>
</dbReference>
<dbReference type="PROSITE" id="PS50011">
    <property type="entry name" value="PROTEIN_KINASE_DOM"/>
    <property type="match status" value="1"/>
</dbReference>